<keyword evidence="1" id="KW-0812">Transmembrane</keyword>
<proteinExistence type="predicted"/>
<name>A0A644XZR1_9ZZZZ</name>
<evidence type="ECO:0000256" key="1">
    <source>
        <dbReference type="SAM" id="Phobius"/>
    </source>
</evidence>
<sequence>MVIHRELIIPIIIIIIAHHIIVIKIQGYLVQDYYSYFHCYSVSVVEDLTLAVVEEITIVVVTLATAVIVANSGVNKLSNITKKSLTLHTMYGGLFFI</sequence>
<reference evidence="2" key="1">
    <citation type="submission" date="2019-08" db="EMBL/GenBank/DDBJ databases">
        <authorList>
            <person name="Kucharzyk K."/>
            <person name="Murdoch R.W."/>
            <person name="Higgins S."/>
            <person name="Loffler F."/>
        </authorList>
    </citation>
    <scope>NUCLEOTIDE SEQUENCE</scope>
</reference>
<accession>A0A644XZR1</accession>
<protein>
    <submittedName>
        <fullName evidence="2">Uncharacterized protein</fullName>
    </submittedName>
</protein>
<dbReference type="EMBL" id="VSSQ01003556">
    <property type="protein sequence ID" value="MPM21268.1"/>
    <property type="molecule type" value="Genomic_DNA"/>
</dbReference>
<keyword evidence="1" id="KW-0472">Membrane</keyword>
<comment type="caution">
    <text evidence="2">The sequence shown here is derived from an EMBL/GenBank/DDBJ whole genome shotgun (WGS) entry which is preliminary data.</text>
</comment>
<organism evidence="2">
    <name type="scientific">bioreactor metagenome</name>
    <dbReference type="NCBI Taxonomy" id="1076179"/>
    <lineage>
        <taxon>unclassified sequences</taxon>
        <taxon>metagenomes</taxon>
        <taxon>ecological metagenomes</taxon>
    </lineage>
</organism>
<feature type="transmembrane region" description="Helical" evidence="1">
    <location>
        <begin position="7"/>
        <end position="30"/>
    </location>
</feature>
<feature type="transmembrane region" description="Helical" evidence="1">
    <location>
        <begin position="50"/>
        <end position="74"/>
    </location>
</feature>
<keyword evidence="1" id="KW-1133">Transmembrane helix</keyword>
<evidence type="ECO:0000313" key="2">
    <source>
        <dbReference type="EMBL" id="MPM21268.1"/>
    </source>
</evidence>
<gene>
    <name evidence="2" type="ORF">SDC9_67712</name>
</gene>
<dbReference type="AlphaFoldDB" id="A0A644XZR1"/>